<name>A0A0D7B6Z6_9AGAR</name>
<dbReference type="Proteomes" id="UP000054007">
    <property type="component" value="Unassembled WGS sequence"/>
</dbReference>
<accession>A0A0D7B6Z6</accession>
<proteinExistence type="predicted"/>
<dbReference type="GO" id="GO:0005634">
    <property type="term" value="C:nucleus"/>
    <property type="evidence" value="ECO:0007669"/>
    <property type="project" value="UniProtKB-SubCell"/>
</dbReference>
<feature type="compositionally biased region" description="Basic and acidic residues" evidence="6">
    <location>
        <begin position="87"/>
        <end position="113"/>
    </location>
</feature>
<reference evidence="7 8" key="1">
    <citation type="journal article" date="2015" name="Fungal Genet. Biol.">
        <title>Evolution of novel wood decay mechanisms in Agaricales revealed by the genome sequences of Fistulina hepatica and Cylindrobasidium torrendii.</title>
        <authorList>
            <person name="Floudas D."/>
            <person name="Held B.W."/>
            <person name="Riley R."/>
            <person name="Nagy L.G."/>
            <person name="Koehler G."/>
            <person name="Ransdell A.S."/>
            <person name="Younus H."/>
            <person name="Chow J."/>
            <person name="Chiniquy J."/>
            <person name="Lipzen A."/>
            <person name="Tritt A."/>
            <person name="Sun H."/>
            <person name="Haridas S."/>
            <person name="LaButti K."/>
            <person name="Ohm R.A."/>
            <person name="Kues U."/>
            <person name="Blanchette R.A."/>
            <person name="Grigoriev I.V."/>
            <person name="Minto R.E."/>
            <person name="Hibbett D.S."/>
        </authorList>
    </citation>
    <scope>NUCLEOTIDE SEQUENCE [LARGE SCALE GENOMIC DNA]</scope>
    <source>
        <strain evidence="7 8">FP15055 ss-10</strain>
    </source>
</reference>
<gene>
    <name evidence="7" type="ORF">CYLTODRAFT_423823</name>
</gene>
<evidence type="ECO:0000256" key="4">
    <source>
        <dbReference type="ARBA" id="ARBA00023043"/>
    </source>
</evidence>
<evidence type="ECO:0000256" key="1">
    <source>
        <dbReference type="ARBA" id="ARBA00004123"/>
    </source>
</evidence>
<evidence type="ECO:0000256" key="2">
    <source>
        <dbReference type="ARBA" id="ARBA00022553"/>
    </source>
</evidence>
<feature type="region of interest" description="Disordered" evidence="6">
    <location>
        <begin position="45"/>
        <end position="113"/>
    </location>
</feature>
<evidence type="ECO:0000313" key="7">
    <source>
        <dbReference type="EMBL" id="KIY66000.1"/>
    </source>
</evidence>
<organism evidence="7 8">
    <name type="scientific">Cylindrobasidium torrendii FP15055 ss-10</name>
    <dbReference type="NCBI Taxonomy" id="1314674"/>
    <lineage>
        <taxon>Eukaryota</taxon>
        <taxon>Fungi</taxon>
        <taxon>Dikarya</taxon>
        <taxon>Basidiomycota</taxon>
        <taxon>Agaricomycotina</taxon>
        <taxon>Agaricomycetes</taxon>
        <taxon>Agaricomycetidae</taxon>
        <taxon>Agaricales</taxon>
        <taxon>Marasmiineae</taxon>
        <taxon>Physalacriaceae</taxon>
        <taxon>Cylindrobasidium</taxon>
    </lineage>
</organism>
<keyword evidence="4" id="KW-0040">ANK repeat</keyword>
<dbReference type="OrthoDB" id="3044206at2759"/>
<sequence length="263" mass="29606">MFSFSPSSSFSFDELNHSSSADVLFGSPSKKSAYTSEKQKQAAPGLGYFVFNNAGSEPTHDTQRPSTQPSLPRSTERPAPTAPAAAADDHVAEEEARLRKRTEEQAAEAVRGEEAWVRMGGTLMDARGRRDVERTKFMREELKLRDHEEALAQQWGAYEDAWRRLAHFRDSSSLSFTDIPWPVHPPPRSVDDITAKKIEAFLTEPLTIRGTKTTRKERIRASLLRWHPDKMTKVVQRVAEGEDRSSVEKGIAVVTQSIHSMNR</sequence>
<evidence type="ECO:0000256" key="5">
    <source>
        <dbReference type="ARBA" id="ARBA00023242"/>
    </source>
</evidence>
<dbReference type="InterPro" id="IPR038753">
    <property type="entry name" value="NFKBIL1"/>
</dbReference>
<feature type="compositionally biased region" description="Low complexity" evidence="6">
    <location>
        <begin position="77"/>
        <end position="86"/>
    </location>
</feature>
<dbReference type="PANTHER" id="PTHR15263">
    <property type="entry name" value="I-KAPPA-B-LIKE PROTEIN IKBL"/>
    <property type="match status" value="1"/>
</dbReference>
<protein>
    <submittedName>
        <fullName evidence="7">Uncharacterized protein</fullName>
    </submittedName>
</protein>
<dbReference type="EMBL" id="KN880569">
    <property type="protein sequence ID" value="KIY66000.1"/>
    <property type="molecule type" value="Genomic_DNA"/>
</dbReference>
<keyword evidence="8" id="KW-1185">Reference proteome</keyword>
<feature type="region of interest" description="Disordered" evidence="6">
    <location>
        <begin position="20"/>
        <end position="39"/>
    </location>
</feature>
<dbReference type="GO" id="GO:0043124">
    <property type="term" value="P:negative regulation of canonical NF-kappaB signal transduction"/>
    <property type="evidence" value="ECO:0007669"/>
    <property type="project" value="InterPro"/>
</dbReference>
<keyword evidence="3" id="KW-0677">Repeat</keyword>
<evidence type="ECO:0000313" key="8">
    <source>
        <dbReference type="Proteomes" id="UP000054007"/>
    </source>
</evidence>
<evidence type="ECO:0000256" key="6">
    <source>
        <dbReference type="SAM" id="MobiDB-lite"/>
    </source>
</evidence>
<keyword evidence="5" id="KW-0539">Nucleus</keyword>
<dbReference type="AlphaFoldDB" id="A0A0D7B6Z6"/>
<dbReference type="PANTHER" id="PTHR15263:SF1">
    <property type="entry name" value="NF-KAPPA-B INHIBITOR-LIKE PROTEIN 1"/>
    <property type="match status" value="1"/>
</dbReference>
<comment type="subcellular location">
    <subcellularLocation>
        <location evidence="1">Nucleus</location>
    </subcellularLocation>
</comment>
<evidence type="ECO:0000256" key="3">
    <source>
        <dbReference type="ARBA" id="ARBA00022737"/>
    </source>
</evidence>
<keyword evidence="2" id="KW-0597">Phosphoprotein</keyword>
<dbReference type="STRING" id="1314674.A0A0D7B6Z6"/>